<evidence type="ECO:0000256" key="1">
    <source>
        <dbReference type="SAM" id="Phobius"/>
    </source>
</evidence>
<keyword evidence="1" id="KW-1133">Transmembrane helix</keyword>
<protein>
    <recommendedName>
        <fullName evidence="3">Rod shape-determining protein MreD</fullName>
    </recommendedName>
</protein>
<organism evidence="2">
    <name type="scientific">marine metagenome</name>
    <dbReference type="NCBI Taxonomy" id="408172"/>
    <lineage>
        <taxon>unclassified sequences</taxon>
        <taxon>metagenomes</taxon>
        <taxon>ecological metagenomes</taxon>
    </lineage>
</organism>
<reference evidence="2" key="1">
    <citation type="submission" date="2018-05" db="EMBL/GenBank/DDBJ databases">
        <authorList>
            <person name="Lanie J.A."/>
            <person name="Ng W.-L."/>
            <person name="Kazmierczak K.M."/>
            <person name="Andrzejewski T.M."/>
            <person name="Davidsen T.M."/>
            <person name="Wayne K.J."/>
            <person name="Tettelin H."/>
            <person name="Glass J.I."/>
            <person name="Rusch D."/>
            <person name="Podicherti R."/>
            <person name="Tsui H.-C.T."/>
            <person name="Winkler M.E."/>
        </authorList>
    </citation>
    <scope>NUCLEOTIDE SEQUENCE</scope>
</reference>
<evidence type="ECO:0000313" key="2">
    <source>
        <dbReference type="EMBL" id="SVA64539.1"/>
    </source>
</evidence>
<feature type="non-terminal residue" evidence="2">
    <location>
        <position position="65"/>
    </location>
</feature>
<feature type="transmembrane region" description="Helical" evidence="1">
    <location>
        <begin position="14"/>
        <end position="34"/>
    </location>
</feature>
<gene>
    <name evidence="2" type="ORF">METZ01_LOCUS117393</name>
</gene>
<dbReference type="EMBL" id="UINC01015302">
    <property type="protein sequence ID" value="SVA64539.1"/>
    <property type="molecule type" value="Genomic_DNA"/>
</dbReference>
<feature type="transmembrane region" description="Helical" evidence="1">
    <location>
        <begin position="41"/>
        <end position="64"/>
    </location>
</feature>
<sequence length="65" mass="7117">MLIGALLNIVLNSYVQLGSLKINWILIIMLVLTFRHSTHLIPFLGILAGLICDALSHGIMGLYAI</sequence>
<keyword evidence="1" id="KW-0472">Membrane</keyword>
<dbReference type="AlphaFoldDB" id="A0A381XIK9"/>
<accession>A0A381XIK9</accession>
<name>A0A381XIK9_9ZZZZ</name>
<proteinExistence type="predicted"/>
<keyword evidence="1" id="KW-0812">Transmembrane</keyword>
<evidence type="ECO:0008006" key="3">
    <source>
        <dbReference type="Google" id="ProtNLM"/>
    </source>
</evidence>